<evidence type="ECO:0000256" key="5">
    <source>
        <dbReference type="SAM" id="Coils"/>
    </source>
</evidence>
<protein>
    <submittedName>
        <fullName evidence="6">Uncharacterized protein</fullName>
    </submittedName>
</protein>
<dbReference type="Proteomes" id="UP001434883">
    <property type="component" value="Unassembled WGS sequence"/>
</dbReference>
<feature type="coiled-coil region" evidence="5">
    <location>
        <begin position="101"/>
        <end position="131"/>
    </location>
</feature>
<keyword evidence="4" id="KW-0206">Cytoskeleton</keyword>
<keyword evidence="3 5" id="KW-0175">Coiled coil</keyword>
<dbReference type="InterPro" id="IPR028745">
    <property type="entry name" value="AKAP9/Pericentrin"/>
</dbReference>
<name>A0ABV0QMG9_9TELE</name>
<organism evidence="6 7">
    <name type="scientific">Xenoophorus captivus</name>
    <dbReference type="NCBI Taxonomy" id="1517983"/>
    <lineage>
        <taxon>Eukaryota</taxon>
        <taxon>Metazoa</taxon>
        <taxon>Chordata</taxon>
        <taxon>Craniata</taxon>
        <taxon>Vertebrata</taxon>
        <taxon>Euteleostomi</taxon>
        <taxon>Actinopterygii</taxon>
        <taxon>Neopterygii</taxon>
        <taxon>Teleostei</taxon>
        <taxon>Neoteleostei</taxon>
        <taxon>Acanthomorphata</taxon>
        <taxon>Ovalentaria</taxon>
        <taxon>Atherinomorphae</taxon>
        <taxon>Cyprinodontiformes</taxon>
        <taxon>Goodeidae</taxon>
        <taxon>Xenoophorus</taxon>
    </lineage>
</organism>
<evidence type="ECO:0000313" key="7">
    <source>
        <dbReference type="Proteomes" id="UP001434883"/>
    </source>
</evidence>
<accession>A0ABV0QMG9</accession>
<keyword evidence="2" id="KW-0963">Cytoplasm</keyword>
<keyword evidence="7" id="KW-1185">Reference proteome</keyword>
<evidence type="ECO:0000256" key="3">
    <source>
        <dbReference type="ARBA" id="ARBA00023054"/>
    </source>
</evidence>
<comment type="subcellular location">
    <subcellularLocation>
        <location evidence="1">Cytoplasm</location>
        <location evidence="1">Cytoskeleton</location>
        <location evidence="1">Microtubule organizing center</location>
        <location evidence="1">Centrosome</location>
    </subcellularLocation>
</comment>
<evidence type="ECO:0000256" key="2">
    <source>
        <dbReference type="ARBA" id="ARBA00022490"/>
    </source>
</evidence>
<proteinExistence type="predicted"/>
<evidence type="ECO:0000313" key="6">
    <source>
        <dbReference type="EMBL" id="MEQ2196567.1"/>
    </source>
</evidence>
<sequence>MDSYRSYWNSSMQSSTWLEGEDQDVYEVESRVPLPRPFPLCSTLNSRNAVVVQTQISHVNHRTNGHVLKVISKISLPTPPYTLEHARMTQTELMRESFRHNQEITELLQKQEELQERVTEEARAREQLALELHRAEGSIFIFI</sequence>
<dbReference type="EMBL" id="JAHRIN010016943">
    <property type="protein sequence ID" value="MEQ2196567.1"/>
    <property type="molecule type" value="Genomic_DNA"/>
</dbReference>
<evidence type="ECO:0000256" key="4">
    <source>
        <dbReference type="ARBA" id="ARBA00023212"/>
    </source>
</evidence>
<evidence type="ECO:0000256" key="1">
    <source>
        <dbReference type="ARBA" id="ARBA00004300"/>
    </source>
</evidence>
<dbReference type="PANTHER" id="PTHR44981">
    <property type="entry name" value="PERICENTRIN-LIKE PROTEIN, ISOFORM F"/>
    <property type="match status" value="1"/>
</dbReference>
<gene>
    <name evidence="6" type="ORF">XENOCAPTIV_003723</name>
</gene>
<comment type="caution">
    <text evidence="6">The sequence shown here is derived from an EMBL/GenBank/DDBJ whole genome shotgun (WGS) entry which is preliminary data.</text>
</comment>
<reference evidence="6 7" key="1">
    <citation type="submission" date="2021-06" db="EMBL/GenBank/DDBJ databases">
        <authorList>
            <person name="Palmer J.M."/>
        </authorList>
    </citation>
    <scope>NUCLEOTIDE SEQUENCE [LARGE SCALE GENOMIC DNA]</scope>
    <source>
        <strain evidence="6 7">XC_2019</strain>
        <tissue evidence="6">Muscle</tissue>
    </source>
</reference>
<dbReference type="PANTHER" id="PTHR44981:SF1">
    <property type="entry name" value="A-KINASE ANCHOR PROTEIN 9"/>
    <property type="match status" value="1"/>
</dbReference>